<dbReference type="Pfam" id="PF17921">
    <property type="entry name" value="Integrase_H2C2"/>
    <property type="match status" value="1"/>
</dbReference>
<feature type="region of interest" description="Disordered" evidence="1">
    <location>
        <begin position="354"/>
        <end position="408"/>
    </location>
</feature>
<sequence length="442" mass="50137">MFKDQLGKTMEVYIDDMLVKSTKKEDHIGHLKEAFEILKQYGMKLNPEKCTFGVTSRKFLDFLMSKRGIKVNPDQIKAIDAIPEGRLAKWAIELSEHDITYQPRTAIKSQVLADFVADFSTEILPKVEQEALCASTHTDLWVLYTDGASNSSGSGLGLVLEVPMEFDECRFNQVPRVQNIEADGLAKLVAATSNINKENMVALLHSAIDHAEDGMLPQDKKEAKKLRVQAARYNLVNGDLYKRTFGGPQAKCLGPHQTRRVLEEVHEGHCGAHTVNRALIRCHIRASYYRPTMKKEAADYVRRCEQCRKYAPMIHQAEELLHSVHTLRYAIRRSSPSYGKTLYFILASPKKSAATTDLSSSEKERLSFSKSGASSEYSPRHTTLPPMVKPNPPIREPSLKGTCNDKSRLQDLDEVEERRDMAHIRMVAQKQQVERYYNKRAK</sequence>
<protein>
    <recommendedName>
        <fullName evidence="2">Reverse transcriptase domain-containing protein</fullName>
    </recommendedName>
</protein>
<dbReference type="InterPro" id="IPR043502">
    <property type="entry name" value="DNA/RNA_pol_sf"/>
</dbReference>
<feature type="compositionally biased region" description="Polar residues" evidence="1">
    <location>
        <begin position="368"/>
        <end position="381"/>
    </location>
</feature>
<dbReference type="OrthoDB" id="101614at2759"/>
<dbReference type="AlphaFoldDB" id="A0A1S4AII4"/>
<organism evidence="3">
    <name type="scientific">Nicotiana tabacum</name>
    <name type="common">Common tobacco</name>
    <dbReference type="NCBI Taxonomy" id="4097"/>
    <lineage>
        <taxon>Eukaryota</taxon>
        <taxon>Viridiplantae</taxon>
        <taxon>Streptophyta</taxon>
        <taxon>Embryophyta</taxon>
        <taxon>Tracheophyta</taxon>
        <taxon>Spermatophyta</taxon>
        <taxon>Magnoliopsida</taxon>
        <taxon>eudicotyledons</taxon>
        <taxon>Gunneridae</taxon>
        <taxon>Pentapetalae</taxon>
        <taxon>asterids</taxon>
        <taxon>lamiids</taxon>
        <taxon>Solanales</taxon>
        <taxon>Solanaceae</taxon>
        <taxon>Nicotianoideae</taxon>
        <taxon>Nicotianeae</taxon>
        <taxon>Nicotiana</taxon>
    </lineage>
</organism>
<dbReference type="PANTHER" id="PTHR48475:SF1">
    <property type="entry name" value="RNASE H TYPE-1 DOMAIN-CONTAINING PROTEIN"/>
    <property type="match status" value="1"/>
</dbReference>
<dbReference type="InterPro" id="IPR041588">
    <property type="entry name" value="Integrase_H2C2"/>
</dbReference>
<dbReference type="Gene3D" id="1.10.340.70">
    <property type="match status" value="1"/>
</dbReference>
<feature type="domain" description="Reverse transcriptase" evidence="2">
    <location>
        <begin position="1"/>
        <end position="64"/>
    </location>
</feature>
<evidence type="ECO:0000313" key="3">
    <source>
        <dbReference type="RefSeq" id="XP_016476507.1"/>
    </source>
</evidence>
<dbReference type="Gene3D" id="3.30.70.270">
    <property type="match status" value="1"/>
</dbReference>
<dbReference type="KEGG" id="nta:107798066"/>
<dbReference type="PaxDb" id="4097-A0A1S4AII4"/>
<dbReference type="STRING" id="4097.A0A1S4AII4"/>
<proteinExistence type="predicted"/>
<accession>A0A1S4AII4</accession>
<reference evidence="3" key="1">
    <citation type="submission" date="2025-08" db="UniProtKB">
        <authorList>
            <consortium name="RefSeq"/>
        </authorList>
    </citation>
    <scope>IDENTIFICATION</scope>
</reference>
<gene>
    <name evidence="3" type="primary">LOC107798066</name>
</gene>
<dbReference type="SUPFAM" id="SSF56672">
    <property type="entry name" value="DNA/RNA polymerases"/>
    <property type="match status" value="1"/>
</dbReference>
<dbReference type="PROSITE" id="PS50878">
    <property type="entry name" value="RT_POL"/>
    <property type="match status" value="1"/>
</dbReference>
<name>A0A1S4AII4_TOBAC</name>
<evidence type="ECO:0000256" key="1">
    <source>
        <dbReference type="SAM" id="MobiDB-lite"/>
    </source>
</evidence>
<evidence type="ECO:0000259" key="2">
    <source>
        <dbReference type="PROSITE" id="PS50878"/>
    </source>
</evidence>
<dbReference type="InterPro" id="IPR000477">
    <property type="entry name" value="RT_dom"/>
</dbReference>
<dbReference type="RefSeq" id="XP_016476507.1">
    <property type="nucleotide sequence ID" value="XM_016621021.1"/>
</dbReference>
<dbReference type="InterPro" id="IPR043128">
    <property type="entry name" value="Rev_trsase/Diguanyl_cyclase"/>
</dbReference>
<dbReference type="PANTHER" id="PTHR48475">
    <property type="entry name" value="RIBONUCLEASE H"/>
    <property type="match status" value="1"/>
</dbReference>
<dbReference type="Pfam" id="PF00078">
    <property type="entry name" value="RVT_1"/>
    <property type="match status" value="1"/>
</dbReference>
<feature type="non-terminal residue" evidence="3">
    <location>
        <position position="442"/>
    </location>
</feature>